<name>A0A1H4NW14_9NOCA</name>
<feature type="domain" description="Lon proteolytic" evidence="4">
    <location>
        <begin position="261"/>
        <end position="359"/>
    </location>
</feature>
<feature type="transmembrane region" description="Helical" evidence="3">
    <location>
        <begin position="33"/>
        <end position="59"/>
    </location>
</feature>
<dbReference type="SUPFAM" id="SSF50156">
    <property type="entry name" value="PDZ domain-like"/>
    <property type="match status" value="1"/>
</dbReference>
<dbReference type="SUPFAM" id="SSF54211">
    <property type="entry name" value="Ribosomal protein S5 domain 2-like"/>
    <property type="match status" value="1"/>
</dbReference>
<keyword evidence="1" id="KW-0645">Protease</keyword>
<dbReference type="InterPro" id="IPR014721">
    <property type="entry name" value="Ribsml_uS5_D2-typ_fold_subgr"/>
</dbReference>
<dbReference type="EC" id="3.4.21.53" evidence="1"/>
<dbReference type="GO" id="GO:0006508">
    <property type="term" value="P:proteolysis"/>
    <property type="evidence" value="ECO:0007669"/>
    <property type="project" value="UniProtKB-KW"/>
</dbReference>
<evidence type="ECO:0000313" key="6">
    <source>
        <dbReference type="Proteomes" id="UP000183561"/>
    </source>
</evidence>
<evidence type="ECO:0000259" key="4">
    <source>
        <dbReference type="PROSITE" id="PS51786"/>
    </source>
</evidence>
<keyword evidence="3" id="KW-1133">Transmembrane helix</keyword>
<dbReference type="InterPro" id="IPR008269">
    <property type="entry name" value="Lon_proteolytic"/>
</dbReference>
<dbReference type="Proteomes" id="UP000183561">
    <property type="component" value="Unassembled WGS sequence"/>
</dbReference>
<feature type="region of interest" description="Disordered" evidence="2">
    <location>
        <begin position="1"/>
        <end position="22"/>
    </location>
</feature>
<evidence type="ECO:0000256" key="1">
    <source>
        <dbReference type="PROSITE-ProRule" id="PRU01122"/>
    </source>
</evidence>
<feature type="active site" evidence="1">
    <location>
        <position position="266"/>
    </location>
</feature>
<dbReference type="Gene3D" id="3.30.230.10">
    <property type="match status" value="1"/>
</dbReference>
<dbReference type="GO" id="GO:0004252">
    <property type="term" value="F:serine-type endopeptidase activity"/>
    <property type="evidence" value="ECO:0007669"/>
    <property type="project" value="UniProtKB-UniRule"/>
</dbReference>
<dbReference type="InterPro" id="IPR001478">
    <property type="entry name" value="PDZ"/>
</dbReference>
<dbReference type="InterPro" id="IPR020568">
    <property type="entry name" value="Ribosomal_Su5_D2-typ_SF"/>
</dbReference>
<keyword evidence="6" id="KW-1185">Reference proteome</keyword>
<feature type="active site" evidence="1">
    <location>
        <position position="311"/>
    </location>
</feature>
<dbReference type="Pfam" id="PF13180">
    <property type="entry name" value="PDZ_2"/>
    <property type="match status" value="1"/>
</dbReference>
<keyword evidence="3" id="KW-0812">Transmembrane</keyword>
<organism evidence="5 6">
    <name type="scientific">Rhodococcus koreensis</name>
    <dbReference type="NCBI Taxonomy" id="99653"/>
    <lineage>
        <taxon>Bacteria</taxon>
        <taxon>Bacillati</taxon>
        <taxon>Actinomycetota</taxon>
        <taxon>Actinomycetes</taxon>
        <taxon>Mycobacteriales</taxon>
        <taxon>Nocardiaceae</taxon>
        <taxon>Rhodococcus</taxon>
    </lineage>
</organism>
<gene>
    <name evidence="5" type="ORF">SAMN04490239_2473</name>
</gene>
<dbReference type="GO" id="GO:0004176">
    <property type="term" value="F:ATP-dependent peptidase activity"/>
    <property type="evidence" value="ECO:0007669"/>
    <property type="project" value="UniProtKB-UniRule"/>
</dbReference>
<proteinExistence type="inferred from homology"/>
<dbReference type="PANTHER" id="PTHR10046">
    <property type="entry name" value="ATP DEPENDENT LON PROTEASE FAMILY MEMBER"/>
    <property type="match status" value="1"/>
</dbReference>
<dbReference type="Gene3D" id="2.30.42.10">
    <property type="match status" value="1"/>
</dbReference>
<protein>
    <recommendedName>
        <fullName evidence="1">endopeptidase La</fullName>
        <ecNumber evidence="1">3.4.21.53</ecNumber>
    </recommendedName>
</protein>
<dbReference type="GO" id="GO:0030163">
    <property type="term" value="P:protein catabolic process"/>
    <property type="evidence" value="ECO:0007669"/>
    <property type="project" value="InterPro"/>
</dbReference>
<comment type="catalytic activity">
    <reaction evidence="1">
        <text>Hydrolysis of proteins in presence of ATP.</text>
        <dbReference type="EC" id="3.4.21.53"/>
    </reaction>
</comment>
<keyword evidence="1" id="KW-0720">Serine protease</keyword>
<dbReference type="InterPro" id="IPR036034">
    <property type="entry name" value="PDZ_sf"/>
</dbReference>
<evidence type="ECO:0000256" key="2">
    <source>
        <dbReference type="SAM" id="MobiDB-lite"/>
    </source>
</evidence>
<evidence type="ECO:0000256" key="3">
    <source>
        <dbReference type="SAM" id="Phobius"/>
    </source>
</evidence>
<evidence type="ECO:0000313" key="5">
    <source>
        <dbReference type="EMBL" id="SEB99417.1"/>
    </source>
</evidence>
<reference evidence="6" key="1">
    <citation type="submission" date="2016-10" db="EMBL/GenBank/DDBJ databases">
        <authorList>
            <person name="Varghese N."/>
            <person name="Submissions S."/>
        </authorList>
    </citation>
    <scope>NUCLEOTIDE SEQUENCE [LARGE SCALE GENOMIC DNA]</scope>
    <source>
        <strain evidence="6">DSM 44498</strain>
    </source>
</reference>
<dbReference type="PROSITE" id="PS51786">
    <property type="entry name" value="LON_PROTEOLYTIC"/>
    <property type="match status" value="1"/>
</dbReference>
<dbReference type="AlphaFoldDB" id="A0A1H4NW14"/>
<accession>A0A1H4NW14</accession>
<dbReference type="Pfam" id="PF05362">
    <property type="entry name" value="Lon_C"/>
    <property type="match status" value="1"/>
</dbReference>
<dbReference type="InterPro" id="IPR027065">
    <property type="entry name" value="Lon_Prtase"/>
</dbReference>
<comment type="similarity">
    <text evidence="1">Belongs to the peptidase S16 family.</text>
</comment>
<keyword evidence="3" id="KW-0472">Membrane</keyword>
<dbReference type="GO" id="GO:0005524">
    <property type="term" value="F:ATP binding"/>
    <property type="evidence" value="ECO:0007669"/>
    <property type="project" value="InterPro"/>
</dbReference>
<dbReference type="EMBL" id="FNSV01000005">
    <property type="protein sequence ID" value="SEB99417.1"/>
    <property type="molecule type" value="Genomic_DNA"/>
</dbReference>
<sequence length="368" mass="37936">MAADRVTLTANTRTADSGAGGSRSTLVQVNRRIVTLLAALAPIVVLGILGTVITVPFVALGPGPTFNTLGEVGGEQVVAIAGTDVDDTTGHLNMTTVAVRDDLNVFEAFGLWASGRQGIVPREEVYPPDKSKDEVKQENDADFQQSEDSAELAALHFLGKPVDLRIAKVGEDGPSQGLLREGDVLVSVDGKPVSTVGGVQEAVADVAPNTEVPIVIRRDGAETTVRVVLGARPDDEAKGYLGITPEEVPDVPFTIDFNLADVGGPSAGLMFTLAVIDKLSPGELNGGKFVAGTGTIDSDGDVGPIGGIKYKLIAASEAGAETFLVPAKNCDEARQGAPDGLRLVKVENLDGAVDALEAVNAGADAPHC</sequence>
<keyword evidence="1" id="KW-0378">Hydrolase</keyword>